<dbReference type="CDD" id="cd00649">
    <property type="entry name" value="catalase_peroxidase_1"/>
    <property type="match status" value="1"/>
</dbReference>
<gene>
    <name evidence="10" type="primary">katG</name>
    <name evidence="14" type="ORF">HNQ03_000682</name>
</gene>
<dbReference type="PRINTS" id="PR00458">
    <property type="entry name" value="PEROXIDASE"/>
</dbReference>
<comment type="function">
    <text evidence="10">Bifunctional enzyme with both catalase and broad-spectrum peroxidase activity.</text>
</comment>
<evidence type="ECO:0000256" key="10">
    <source>
        <dbReference type="HAMAP-Rule" id="MF_01961"/>
    </source>
</evidence>
<dbReference type="InterPro" id="IPR002016">
    <property type="entry name" value="Haem_peroxidase"/>
</dbReference>
<evidence type="ECO:0000256" key="11">
    <source>
        <dbReference type="RuleBase" id="RU003451"/>
    </source>
</evidence>
<keyword evidence="6 10" id="KW-0376">Hydrogen peroxide</keyword>
<dbReference type="EMBL" id="JABSNO010000004">
    <property type="protein sequence ID" value="NRS91615.1"/>
    <property type="molecule type" value="Genomic_DNA"/>
</dbReference>
<dbReference type="FunFam" id="1.10.520.10:FF:000002">
    <property type="entry name" value="Catalase-peroxidase"/>
    <property type="match status" value="1"/>
</dbReference>
<evidence type="ECO:0000256" key="7">
    <source>
        <dbReference type="ARBA" id="ARBA00049145"/>
    </source>
</evidence>
<evidence type="ECO:0000256" key="4">
    <source>
        <dbReference type="ARBA" id="ARBA00023002"/>
    </source>
</evidence>
<name>A0A8J8G994_9FLAO</name>
<dbReference type="RefSeq" id="WP_173778243.1">
    <property type="nucleotide sequence ID" value="NZ_JABSNO010000004.1"/>
</dbReference>
<dbReference type="FunFam" id="1.10.420.10:FF:000004">
    <property type="entry name" value="Catalase-peroxidase"/>
    <property type="match status" value="1"/>
</dbReference>
<dbReference type="CDD" id="cd08200">
    <property type="entry name" value="catalase_peroxidase_2"/>
    <property type="match status" value="1"/>
</dbReference>
<comment type="catalytic activity">
    <reaction evidence="7 10 11">
        <text>2 H2O2 = O2 + 2 H2O</text>
        <dbReference type="Rhea" id="RHEA:20309"/>
        <dbReference type="ChEBI" id="CHEBI:15377"/>
        <dbReference type="ChEBI" id="CHEBI:15379"/>
        <dbReference type="ChEBI" id="CHEBI:16240"/>
        <dbReference type="EC" id="1.11.1.21"/>
    </reaction>
</comment>
<dbReference type="GO" id="GO:0046872">
    <property type="term" value="F:metal ion binding"/>
    <property type="evidence" value="ECO:0007669"/>
    <property type="project" value="UniProtKB-KW"/>
</dbReference>
<proteinExistence type="inferred from homology"/>
<keyword evidence="5 10" id="KW-0408">Iron</keyword>
<keyword evidence="4 10" id="KW-0560">Oxidoreductase</keyword>
<dbReference type="NCBIfam" id="NF011635">
    <property type="entry name" value="PRK15061.1"/>
    <property type="match status" value="1"/>
</dbReference>
<evidence type="ECO:0000313" key="14">
    <source>
        <dbReference type="EMBL" id="NRS91615.1"/>
    </source>
</evidence>
<evidence type="ECO:0000256" key="5">
    <source>
        <dbReference type="ARBA" id="ARBA00023004"/>
    </source>
</evidence>
<dbReference type="InterPro" id="IPR000763">
    <property type="entry name" value="Catalase_peroxidase"/>
</dbReference>
<dbReference type="PANTHER" id="PTHR30555">
    <property type="entry name" value="HYDROPEROXIDASE I, BIFUNCTIONAL CATALASE-PEROXIDASE"/>
    <property type="match status" value="1"/>
</dbReference>
<feature type="region of interest" description="Disordered" evidence="12">
    <location>
        <begin position="1"/>
        <end position="21"/>
    </location>
</feature>
<evidence type="ECO:0000256" key="3">
    <source>
        <dbReference type="ARBA" id="ARBA00022723"/>
    </source>
</evidence>
<dbReference type="NCBIfam" id="TIGR00198">
    <property type="entry name" value="cat_per_HPI"/>
    <property type="match status" value="1"/>
</dbReference>
<evidence type="ECO:0000256" key="9">
    <source>
        <dbReference type="ARBA" id="ARBA00060838"/>
    </source>
</evidence>
<evidence type="ECO:0000256" key="1">
    <source>
        <dbReference type="ARBA" id="ARBA00022559"/>
    </source>
</evidence>
<dbReference type="HAMAP" id="MF_01961">
    <property type="entry name" value="Catal_peroxid"/>
    <property type="match status" value="1"/>
</dbReference>
<evidence type="ECO:0000256" key="2">
    <source>
        <dbReference type="ARBA" id="ARBA00022617"/>
    </source>
</evidence>
<evidence type="ECO:0000256" key="12">
    <source>
        <dbReference type="SAM" id="MobiDB-lite"/>
    </source>
</evidence>
<dbReference type="PROSITE" id="PS00436">
    <property type="entry name" value="PEROXIDASE_2"/>
    <property type="match status" value="1"/>
</dbReference>
<dbReference type="PROSITE" id="PS50873">
    <property type="entry name" value="PEROXIDASE_4"/>
    <property type="match status" value="1"/>
</dbReference>
<comment type="cofactor">
    <cofactor evidence="10">
        <name>heme b</name>
        <dbReference type="ChEBI" id="CHEBI:60344"/>
    </cofactor>
    <text evidence="10">Binds 1 heme b (iron(II)-protoporphyrin IX) group per dimer.</text>
</comment>
<keyword evidence="15" id="KW-1185">Reference proteome</keyword>
<dbReference type="PANTHER" id="PTHR30555:SF6">
    <property type="entry name" value="CATALASE-PEROXIDASE"/>
    <property type="match status" value="1"/>
</dbReference>
<accession>A0A8J8G994</accession>
<dbReference type="GO" id="GO:0042744">
    <property type="term" value="P:hydrogen peroxide catabolic process"/>
    <property type="evidence" value="ECO:0007669"/>
    <property type="project" value="UniProtKB-KW"/>
</dbReference>
<reference evidence="14" key="1">
    <citation type="submission" date="2020-05" db="EMBL/GenBank/DDBJ databases">
        <title>Genomic Encyclopedia of Type Strains, Phase IV (KMG-V): Genome sequencing to study the core and pangenomes of soil and plant-associated prokaryotes.</title>
        <authorList>
            <person name="Whitman W."/>
        </authorList>
    </citation>
    <scope>NUCLEOTIDE SEQUENCE</scope>
    <source>
        <strain evidence="14">16F</strain>
    </source>
</reference>
<dbReference type="GO" id="GO:0005829">
    <property type="term" value="C:cytosol"/>
    <property type="evidence" value="ECO:0007669"/>
    <property type="project" value="TreeGrafter"/>
</dbReference>
<dbReference type="Pfam" id="PF00141">
    <property type="entry name" value="peroxidase"/>
    <property type="match status" value="2"/>
</dbReference>
<dbReference type="GO" id="GO:0070301">
    <property type="term" value="P:cellular response to hydrogen peroxide"/>
    <property type="evidence" value="ECO:0007669"/>
    <property type="project" value="TreeGrafter"/>
</dbReference>
<evidence type="ECO:0000256" key="8">
    <source>
        <dbReference type="ARBA" id="ARBA00051651"/>
    </source>
</evidence>
<dbReference type="InterPro" id="IPR019794">
    <property type="entry name" value="Peroxidases_AS"/>
</dbReference>
<evidence type="ECO:0000259" key="13">
    <source>
        <dbReference type="PROSITE" id="PS50873"/>
    </source>
</evidence>
<dbReference type="AlphaFoldDB" id="A0A8J8G994"/>
<dbReference type="Proteomes" id="UP000610746">
    <property type="component" value="Unassembled WGS sequence"/>
</dbReference>
<evidence type="ECO:0000256" key="6">
    <source>
        <dbReference type="ARBA" id="ARBA00023324"/>
    </source>
</evidence>
<comment type="subunit">
    <text evidence="10">Homodimer or homotetramer.</text>
</comment>
<comment type="PTM">
    <text evidence="10">Formation of the three residue Trp-Tyr-Met cross-link is important for the catalase, but not the peroxidase activity of the enzyme.</text>
</comment>
<dbReference type="InterPro" id="IPR010255">
    <property type="entry name" value="Haem_peroxidase_sf"/>
</dbReference>
<evidence type="ECO:0000313" key="15">
    <source>
        <dbReference type="Proteomes" id="UP000610746"/>
    </source>
</evidence>
<comment type="similarity">
    <text evidence="9 10 11">Belongs to the peroxidase family. Peroxidase/catalase subfamily.</text>
</comment>
<dbReference type="SUPFAM" id="SSF48113">
    <property type="entry name" value="Heme-dependent peroxidases"/>
    <property type="match status" value="2"/>
</dbReference>
<dbReference type="GO" id="GO:0020037">
    <property type="term" value="F:heme binding"/>
    <property type="evidence" value="ECO:0007669"/>
    <property type="project" value="InterPro"/>
</dbReference>
<dbReference type="EC" id="1.11.1.21" evidence="10 11"/>
<organism evidence="14 15">
    <name type="scientific">Frigoriflavimonas asaccharolytica</name>
    <dbReference type="NCBI Taxonomy" id="2735899"/>
    <lineage>
        <taxon>Bacteria</taxon>
        <taxon>Pseudomonadati</taxon>
        <taxon>Bacteroidota</taxon>
        <taxon>Flavobacteriia</taxon>
        <taxon>Flavobacteriales</taxon>
        <taxon>Weeksellaceae</taxon>
        <taxon>Frigoriflavimonas</taxon>
    </lineage>
</organism>
<keyword evidence="3 10" id="KW-0479">Metal-binding</keyword>
<feature type="binding site" description="axial binding residue" evidence="10">
    <location>
        <position position="298"/>
    </location>
    <ligand>
        <name>heme b</name>
        <dbReference type="ChEBI" id="CHEBI:60344"/>
    </ligand>
    <ligandPart>
        <name>Fe</name>
        <dbReference type="ChEBI" id="CHEBI:18248"/>
    </ligandPart>
</feature>
<dbReference type="Gene3D" id="1.10.420.10">
    <property type="entry name" value="Peroxidase, domain 2"/>
    <property type="match status" value="2"/>
</dbReference>
<dbReference type="PRINTS" id="PR00460">
    <property type="entry name" value="BPEROXIDASE"/>
</dbReference>
<keyword evidence="2 10" id="KW-0349">Heme</keyword>
<comment type="caution">
    <text evidence="10">Lacks conserved residue(s) required for the propagation of feature annotation.</text>
</comment>
<feature type="cross-link" description="Tryptophyl-tyrosyl-methioninium (Tyr-Met) (with Trp-129)" evidence="10">
    <location>
        <begin position="257"/>
        <end position="283"/>
    </location>
</feature>
<keyword evidence="1 10" id="KW-0575">Peroxidase</keyword>
<feature type="site" description="Transition state stabilizer" evidence="10">
    <location>
        <position position="126"/>
    </location>
</feature>
<comment type="caution">
    <text evidence="14">The sequence shown here is derived from an EMBL/GenBank/DDBJ whole genome shotgun (WGS) entry which is preliminary data.</text>
</comment>
<dbReference type="GO" id="GO:0004096">
    <property type="term" value="F:catalase activity"/>
    <property type="evidence" value="ECO:0007669"/>
    <property type="project" value="UniProtKB-UniRule"/>
</dbReference>
<feature type="domain" description="Plant heme peroxidase family profile" evidence="13">
    <location>
        <begin position="181"/>
        <end position="479"/>
    </location>
</feature>
<sequence length="760" mass="84835">MSTPEEGKCPVNHGDSNHGETIHSINEHIQNGTVENATNSAKCPVMSGARTGINNETKNWWPKSLKLEILSQRDSKVNPLDEDFNYKEEFLKLDLEAVKSDLKNLMTDSQSWWPADWGHYGGLMIRLAWHSAGSYRNADGRGGSNTGNQRFAPLNSWPDNVNLDKGRRLLWPIKKKYGNKLSWGDLMILAGNMAYESMGLKTFGFGGGRVDIWSPEIDTYWGSESEWLAPSGVEGSRYSGERDLENPLASVMMGLIYVNPEGVDGNPDPLKTAHDMRVTFKRMAMNDEETAALTIGGHTVGKCHGNGDATILGESPEGANVENQGFGWINPQGKGHSENTVSSGIEGAWTTNPTKFNNEYLDLLLNYDWALTKSPAGAHQWEPTNLPEEKKPFDAFIPNVRRNPIMTDADMALKMDPEYRKISERFLNDFEYMSDTFARAWFKLTHRDLGPKDCYLGADVPAEDLIWQDPIPKNTTVLSDAEIADLKNQLLNSGLTRTELINTAWDSARTYRGSDYRGGANGARIRLAPQKDWKGNEPERLQKVLHVLANIKTQFGKEVSIADLIVLGGTAAVEKAAQDGGFNMEVPFLQGRGDATDEMTDVESFEDLEPIHDGYRNFLKENYSVNPEELLLDRTQLMGLTAPEMTVLIGGMRVLATNYGGTKEGVFTNNPGVLSNDFFVNLTDMNNSWNPNGENHYNIVDRKTGATKFTASKVDLVFGSNSILRAYSEVYAQDDNKEKFARDFIKVWTKVMNSDRYDLK</sequence>
<protein>
    <recommendedName>
        <fullName evidence="10 11">Catalase-peroxidase</fullName>
        <shortName evidence="10">CP</shortName>
        <ecNumber evidence="10 11">1.11.1.21</ecNumber>
    </recommendedName>
    <alternativeName>
        <fullName evidence="10">Peroxidase/catalase</fullName>
    </alternativeName>
</protein>
<feature type="active site" description="Proton acceptor" evidence="10">
    <location>
        <position position="130"/>
    </location>
</feature>
<dbReference type="Gene3D" id="1.10.520.10">
    <property type="match status" value="2"/>
</dbReference>
<comment type="catalytic activity">
    <reaction evidence="8 10 11">
        <text>H2O2 + AH2 = A + 2 H2O</text>
        <dbReference type="Rhea" id="RHEA:30275"/>
        <dbReference type="ChEBI" id="CHEBI:13193"/>
        <dbReference type="ChEBI" id="CHEBI:15377"/>
        <dbReference type="ChEBI" id="CHEBI:16240"/>
        <dbReference type="ChEBI" id="CHEBI:17499"/>
        <dbReference type="EC" id="1.11.1.21"/>
    </reaction>
</comment>